<keyword evidence="5 6" id="KW-0472">Membrane</keyword>
<feature type="transmembrane region" description="Helical" evidence="6">
    <location>
        <begin position="307"/>
        <end position="328"/>
    </location>
</feature>
<proteinExistence type="predicted"/>
<dbReference type="PANTHER" id="PTHR43652">
    <property type="entry name" value="BASIC AMINO ACID ANTIPORTER YFCC-RELATED"/>
    <property type="match status" value="1"/>
</dbReference>
<organism evidence="7 8">
    <name type="scientific">Pelagicoccus mobilis</name>
    <dbReference type="NCBI Taxonomy" id="415221"/>
    <lineage>
        <taxon>Bacteria</taxon>
        <taxon>Pseudomonadati</taxon>
        <taxon>Verrucomicrobiota</taxon>
        <taxon>Opitutia</taxon>
        <taxon>Puniceicoccales</taxon>
        <taxon>Pelagicoccaceae</taxon>
        <taxon>Pelagicoccus</taxon>
    </lineage>
</organism>
<evidence type="ECO:0000256" key="6">
    <source>
        <dbReference type="SAM" id="Phobius"/>
    </source>
</evidence>
<dbReference type="RefSeq" id="WP_200354187.1">
    <property type="nucleotide sequence ID" value="NZ_JAENIL010000005.1"/>
</dbReference>
<dbReference type="InterPro" id="IPR051679">
    <property type="entry name" value="DASS-Related_Transporters"/>
</dbReference>
<feature type="transmembrane region" description="Helical" evidence="6">
    <location>
        <begin position="334"/>
        <end position="352"/>
    </location>
</feature>
<evidence type="ECO:0000313" key="8">
    <source>
        <dbReference type="Proteomes" id="UP000617628"/>
    </source>
</evidence>
<dbReference type="InterPro" id="IPR018385">
    <property type="entry name" value="C4_dicarb_anaerob_car-like"/>
</dbReference>
<feature type="transmembrane region" description="Helical" evidence="6">
    <location>
        <begin position="248"/>
        <end position="267"/>
    </location>
</feature>
<feature type="transmembrane region" description="Helical" evidence="6">
    <location>
        <begin position="507"/>
        <end position="525"/>
    </location>
</feature>
<feature type="transmembrane region" description="Helical" evidence="6">
    <location>
        <begin position="20"/>
        <end position="41"/>
    </location>
</feature>
<keyword evidence="4 6" id="KW-1133">Transmembrane helix</keyword>
<feature type="transmembrane region" description="Helical" evidence="6">
    <location>
        <begin position="373"/>
        <end position="391"/>
    </location>
</feature>
<keyword evidence="3 6" id="KW-0812">Transmembrane</keyword>
<protein>
    <submittedName>
        <fullName evidence="7">Basic amino acid antiporter YfcC</fullName>
    </submittedName>
</protein>
<evidence type="ECO:0000256" key="1">
    <source>
        <dbReference type="ARBA" id="ARBA00004651"/>
    </source>
</evidence>
<keyword evidence="2" id="KW-1003">Cell membrane</keyword>
<dbReference type="GO" id="GO:0005886">
    <property type="term" value="C:plasma membrane"/>
    <property type="evidence" value="ECO:0007669"/>
    <property type="project" value="UniProtKB-SubCell"/>
</dbReference>
<dbReference type="Proteomes" id="UP000617628">
    <property type="component" value="Unassembled WGS sequence"/>
</dbReference>
<keyword evidence="8" id="KW-1185">Reference proteome</keyword>
<dbReference type="Pfam" id="PF03606">
    <property type="entry name" value="DcuC"/>
    <property type="match status" value="1"/>
</dbReference>
<feature type="transmembrane region" description="Helical" evidence="6">
    <location>
        <begin position="163"/>
        <end position="180"/>
    </location>
</feature>
<feature type="transmembrane region" description="Helical" evidence="6">
    <location>
        <begin position="121"/>
        <end position="142"/>
    </location>
</feature>
<accession>A0A934RWB4</accession>
<feature type="transmembrane region" description="Helical" evidence="6">
    <location>
        <begin position="411"/>
        <end position="434"/>
    </location>
</feature>
<feature type="transmembrane region" description="Helical" evidence="6">
    <location>
        <begin position="186"/>
        <end position="210"/>
    </location>
</feature>
<evidence type="ECO:0000256" key="5">
    <source>
        <dbReference type="ARBA" id="ARBA00023136"/>
    </source>
</evidence>
<comment type="caution">
    <text evidence="7">The sequence shown here is derived from an EMBL/GenBank/DDBJ whole genome shotgun (WGS) entry which is preliminary data.</text>
</comment>
<evidence type="ECO:0000256" key="4">
    <source>
        <dbReference type="ARBA" id="ARBA00022989"/>
    </source>
</evidence>
<gene>
    <name evidence="7" type="primary">yfcC</name>
    <name evidence="7" type="ORF">JIN87_03765</name>
</gene>
<dbReference type="PANTHER" id="PTHR43652:SF2">
    <property type="entry name" value="BASIC AMINO ACID ANTIPORTER YFCC-RELATED"/>
    <property type="match status" value="1"/>
</dbReference>
<reference evidence="7" key="1">
    <citation type="submission" date="2021-01" db="EMBL/GenBank/DDBJ databases">
        <title>Modified the classification status of verrucomicrobia.</title>
        <authorList>
            <person name="Feng X."/>
        </authorList>
    </citation>
    <scope>NUCLEOTIDE SEQUENCE</scope>
    <source>
        <strain evidence="7">KCTC 13126</strain>
    </source>
</reference>
<evidence type="ECO:0000256" key="3">
    <source>
        <dbReference type="ARBA" id="ARBA00022692"/>
    </source>
</evidence>
<dbReference type="EMBL" id="JAENIL010000005">
    <property type="protein sequence ID" value="MBK1875971.1"/>
    <property type="molecule type" value="Genomic_DNA"/>
</dbReference>
<sequence>MSKVPMLKRIRSMEMPDAYIIIFFVIALAAVATYIIPAGYFDMKEIRYQEDGEERTRTVIDPDSFRYATDEAGDPMKVNVSLFSGEAHMGATRIHRFPSDANSDIGFFNYAFEGITSGSKYGAAVGVVAFILVIGGAFGIISRTGAIEVGILRVIEKTKGHEIAIVPILFLIFSLGGAIFGMSEEAIAFAMIVTPLLVGLGYDSITAVLVTYGATQIGFATSWMNPFNISVAQGLAEVEVLSGAGFRIIMWLVFTIGCTLFVMLYALRIRRNPQSSRAYESDAYFRDQAVKDQPTSSSKESFSLGQALVLATVALGVIWIILGVTLYQYYIPEIATQFFIIGVISGIIGVVFHLRGMGLNDIARSFRKGASELLGAAMIVGMAKGIVLILGGDDSTEPSVLNTLLHQAGQWIAPLPSELSAIGMLIFQSVLNFFIPSGSGQAALTVPLMAPLADIAGLSRQIAVLAFQLGDGLTNLIIPTSASLMGTLAVARLDYVTWFRFFLKIQFALVGTAILFMAVAVAIGYN</sequence>
<dbReference type="AlphaFoldDB" id="A0A934RWB4"/>
<evidence type="ECO:0000256" key="2">
    <source>
        <dbReference type="ARBA" id="ARBA00022475"/>
    </source>
</evidence>
<comment type="subcellular location">
    <subcellularLocation>
        <location evidence="1">Cell membrane</location>
        <topology evidence="1">Multi-pass membrane protein</topology>
    </subcellularLocation>
</comment>
<dbReference type="NCBIfam" id="NF008611">
    <property type="entry name" value="PRK11588.1"/>
    <property type="match status" value="1"/>
</dbReference>
<name>A0A934RWB4_9BACT</name>
<evidence type="ECO:0000313" key="7">
    <source>
        <dbReference type="EMBL" id="MBK1875971.1"/>
    </source>
</evidence>